<gene>
    <name evidence="6" type="ORF">C5467_01305</name>
</gene>
<evidence type="ECO:0000313" key="7">
    <source>
        <dbReference type="Proteomes" id="UP000295598"/>
    </source>
</evidence>
<dbReference type="CDD" id="cd03255">
    <property type="entry name" value="ABC_MJ0796_LolCDE_FtsE"/>
    <property type="match status" value="1"/>
</dbReference>
<dbReference type="PANTHER" id="PTHR42798">
    <property type="entry name" value="LIPOPROTEIN-RELEASING SYSTEM ATP-BINDING PROTEIN LOLD"/>
    <property type="match status" value="1"/>
</dbReference>
<feature type="domain" description="ABC transporter" evidence="5">
    <location>
        <begin position="2"/>
        <end position="223"/>
    </location>
</feature>
<dbReference type="InterPro" id="IPR017911">
    <property type="entry name" value="MacB-like_ATP-bd"/>
</dbReference>
<dbReference type="PROSITE" id="PS50893">
    <property type="entry name" value="ABC_TRANSPORTER_2"/>
    <property type="match status" value="1"/>
</dbReference>
<evidence type="ECO:0000256" key="2">
    <source>
        <dbReference type="ARBA" id="ARBA00022741"/>
    </source>
</evidence>
<dbReference type="Pfam" id="PF00005">
    <property type="entry name" value="ABC_tran"/>
    <property type="match status" value="1"/>
</dbReference>
<dbReference type="PANTHER" id="PTHR42798:SF7">
    <property type="entry name" value="ALPHA-D-RIBOSE 1-METHYLPHOSPHONATE 5-TRIPHOSPHATE SYNTHASE SUBUNIT PHNL"/>
    <property type="match status" value="1"/>
</dbReference>
<keyword evidence="3 6" id="KW-0067">ATP-binding</keyword>
<sequence length="223" mass="25428">MITLNNICKTYGIESKKHLVLKNICLTIGQNDYVAILGRSGSGKSTLLNIIGLLDIASAGEYLINDLKVTQQKIHSLALLRRKYFGFIFQNYNLLDNYRIDENILMPMYYLKRNFEYDRKRFNYLIDRLHLNPLLAKYPRHLSGGEQQRVAVARALINNPKFIIADEPTGALDTTNATNLMQLFTELHHSGCGIILVTHDHVVAEYAKRRLYLDNGSLVTQSA</sequence>
<accession>A0A4R4K6X0</accession>
<dbReference type="SMART" id="SM00382">
    <property type="entry name" value="AAA"/>
    <property type="match status" value="1"/>
</dbReference>
<reference evidence="6 7" key="1">
    <citation type="journal article" date="2019" name="Int. J. Syst. Evol. Microbiol.">
        <title>Photorhabdus khanii subsp. guanajuatensis subsp. nov., isolated from Heterorhabditis atacamensis, and Photorhabdus luminescens subsp. mexicana subsp. nov., isolated from Heterorhabditis mexicana entomopathogenic nematodes.</title>
        <authorList>
            <person name="Machado R.A.R."/>
            <person name="Bruno P."/>
            <person name="Arce C.C.M."/>
            <person name="Liechti N."/>
            <person name="Kohler A."/>
            <person name="Bernal J."/>
            <person name="Bruggmann R."/>
            <person name="Turlings T.C.J."/>
        </authorList>
    </citation>
    <scope>NUCLEOTIDE SEQUENCE [LARGE SCALE GENOMIC DNA]</scope>
    <source>
        <strain evidence="6 7">MEX20-17</strain>
    </source>
</reference>
<comment type="similarity">
    <text evidence="4">Belongs to the ABC transporter superfamily. Macrolide exporter (TC 3.A.1.122) family.</text>
</comment>
<organism evidence="6 7">
    <name type="scientific">Photorhabdus khanii subsp. guanajuatensis</name>
    <dbReference type="NCBI Taxonomy" id="2100166"/>
    <lineage>
        <taxon>Bacteria</taxon>
        <taxon>Pseudomonadati</taxon>
        <taxon>Pseudomonadota</taxon>
        <taxon>Gammaproteobacteria</taxon>
        <taxon>Enterobacterales</taxon>
        <taxon>Morganellaceae</taxon>
        <taxon>Photorhabdus</taxon>
    </lineage>
</organism>
<dbReference type="InterPro" id="IPR003439">
    <property type="entry name" value="ABC_transporter-like_ATP-bd"/>
</dbReference>
<evidence type="ECO:0000259" key="5">
    <source>
        <dbReference type="PROSITE" id="PS50893"/>
    </source>
</evidence>
<name>A0A4R4K6X0_9GAMM</name>
<dbReference type="GO" id="GO:1902495">
    <property type="term" value="C:transmembrane transporter complex"/>
    <property type="evidence" value="ECO:0007669"/>
    <property type="project" value="UniProtKB-ARBA"/>
</dbReference>
<protein>
    <submittedName>
        <fullName evidence="6">ABC transporter ATP-binding protein</fullName>
    </submittedName>
</protein>
<keyword evidence="1" id="KW-0813">Transport</keyword>
<evidence type="ECO:0000256" key="4">
    <source>
        <dbReference type="ARBA" id="ARBA00038388"/>
    </source>
</evidence>
<dbReference type="GO" id="GO:0016887">
    <property type="term" value="F:ATP hydrolysis activity"/>
    <property type="evidence" value="ECO:0007669"/>
    <property type="project" value="InterPro"/>
</dbReference>
<dbReference type="GO" id="GO:0022857">
    <property type="term" value="F:transmembrane transporter activity"/>
    <property type="evidence" value="ECO:0007669"/>
    <property type="project" value="UniProtKB-ARBA"/>
</dbReference>
<dbReference type="Proteomes" id="UP000295598">
    <property type="component" value="Unassembled WGS sequence"/>
</dbReference>
<dbReference type="PROSITE" id="PS00211">
    <property type="entry name" value="ABC_TRANSPORTER_1"/>
    <property type="match status" value="1"/>
</dbReference>
<dbReference type="RefSeq" id="WP_132351780.1">
    <property type="nucleotide sequence ID" value="NZ_CAWOJO010000001.1"/>
</dbReference>
<proteinExistence type="inferred from homology"/>
<dbReference type="InterPro" id="IPR017871">
    <property type="entry name" value="ABC_transporter-like_CS"/>
</dbReference>
<dbReference type="Gene3D" id="3.40.50.300">
    <property type="entry name" value="P-loop containing nucleotide triphosphate hydrolases"/>
    <property type="match status" value="1"/>
</dbReference>
<evidence type="ECO:0000256" key="1">
    <source>
        <dbReference type="ARBA" id="ARBA00022448"/>
    </source>
</evidence>
<dbReference type="SUPFAM" id="SSF52540">
    <property type="entry name" value="P-loop containing nucleoside triphosphate hydrolases"/>
    <property type="match status" value="1"/>
</dbReference>
<keyword evidence="2" id="KW-0547">Nucleotide-binding</keyword>
<dbReference type="AlphaFoldDB" id="A0A4R4K6X0"/>
<dbReference type="InterPro" id="IPR003593">
    <property type="entry name" value="AAA+_ATPase"/>
</dbReference>
<dbReference type="EMBL" id="PUJY01000001">
    <property type="protein sequence ID" value="TDB63200.1"/>
    <property type="molecule type" value="Genomic_DNA"/>
</dbReference>
<dbReference type="FunFam" id="3.40.50.300:FF:000032">
    <property type="entry name" value="Export ABC transporter ATP-binding protein"/>
    <property type="match status" value="1"/>
</dbReference>
<evidence type="ECO:0000313" key="6">
    <source>
        <dbReference type="EMBL" id="TDB63200.1"/>
    </source>
</evidence>
<evidence type="ECO:0000256" key="3">
    <source>
        <dbReference type="ARBA" id="ARBA00022840"/>
    </source>
</evidence>
<comment type="caution">
    <text evidence="6">The sequence shown here is derived from an EMBL/GenBank/DDBJ whole genome shotgun (WGS) entry which is preliminary data.</text>
</comment>
<dbReference type="GO" id="GO:0005524">
    <property type="term" value="F:ATP binding"/>
    <property type="evidence" value="ECO:0007669"/>
    <property type="project" value="UniProtKB-KW"/>
</dbReference>
<dbReference type="InterPro" id="IPR027417">
    <property type="entry name" value="P-loop_NTPase"/>
</dbReference>